<dbReference type="InterPro" id="IPR000435">
    <property type="entry name" value="Tektins"/>
</dbReference>
<keyword evidence="7" id="KW-0206">Cytoskeleton</keyword>
<keyword evidence="13" id="KW-1185">Reference proteome</keyword>
<dbReference type="GO" id="GO:0060271">
    <property type="term" value="P:cilium assembly"/>
    <property type="evidence" value="ECO:0007669"/>
    <property type="project" value="UniProtKB-UniRule"/>
</dbReference>
<evidence type="ECO:0000256" key="10">
    <source>
        <dbReference type="RuleBase" id="RU367040"/>
    </source>
</evidence>
<evidence type="ECO:0000256" key="7">
    <source>
        <dbReference type="ARBA" id="ARBA00023212"/>
    </source>
</evidence>
<keyword evidence="6 10" id="KW-0969">Cilium</keyword>
<reference evidence="12 13" key="1">
    <citation type="journal article" date="2023" name="BMC Biol.">
        <title>The compact genome of the sponge Oopsacas minuta (Hexactinellida) is lacking key metazoan core genes.</title>
        <authorList>
            <person name="Santini S."/>
            <person name="Schenkelaars Q."/>
            <person name="Jourda C."/>
            <person name="Duchesne M."/>
            <person name="Belahbib H."/>
            <person name="Rocher C."/>
            <person name="Selva M."/>
            <person name="Riesgo A."/>
            <person name="Vervoort M."/>
            <person name="Leys S.P."/>
            <person name="Kodjabachian L."/>
            <person name="Le Bivic A."/>
            <person name="Borchiellini C."/>
            <person name="Claverie J.M."/>
            <person name="Renard E."/>
        </authorList>
    </citation>
    <scope>NUCLEOTIDE SEQUENCE [LARGE SCALE GENOMIC DNA]</scope>
    <source>
        <strain evidence="12">SPO-2</strain>
    </source>
</reference>
<keyword evidence="3" id="KW-0963">Cytoplasm</keyword>
<evidence type="ECO:0000256" key="6">
    <source>
        <dbReference type="ARBA" id="ARBA00023069"/>
    </source>
</evidence>
<dbReference type="Pfam" id="PF03148">
    <property type="entry name" value="Tektin"/>
    <property type="match status" value="1"/>
</dbReference>
<comment type="similarity">
    <text evidence="2 10">Belongs to the tektin family.</text>
</comment>
<dbReference type="PANTHER" id="PTHR19960">
    <property type="entry name" value="TEKTIN"/>
    <property type="match status" value="1"/>
</dbReference>
<comment type="subcellular location">
    <subcellularLocation>
        <location evidence="10">Cytoplasm</location>
        <location evidence="10">Cytoskeleton</location>
        <location evidence="10">Cilium axoneme</location>
    </subcellularLocation>
    <subcellularLocation>
        <location evidence="1">Cytoplasm</location>
        <location evidence="1">Cytoskeleton</location>
        <location evidence="1">Flagellum axoneme</location>
    </subcellularLocation>
</comment>
<dbReference type="GO" id="GO:0060294">
    <property type="term" value="P:cilium movement involved in cell motility"/>
    <property type="evidence" value="ECO:0007669"/>
    <property type="project" value="UniProtKB-UniRule"/>
</dbReference>
<evidence type="ECO:0000313" key="12">
    <source>
        <dbReference type="EMBL" id="KAI6645724.1"/>
    </source>
</evidence>
<comment type="function">
    <text evidence="9">Microtubule inner protein (MIP) part of the dynein-decorated doublet microtubules (DMTs) in cilia and flagellar axoneme. Forms filamentous polymers in the walls of ciliary and flagellar microtubules.</text>
</comment>
<feature type="coiled-coil region" evidence="11">
    <location>
        <begin position="330"/>
        <end position="371"/>
    </location>
</feature>
<evidence type="ECO:0000256" key="11">
    <source>
        <dbReference type="SAM" id="Coils"/>
    </source>
</evidence>
<comment type="caution">
    <text evidence="12">The sequence shown here is derived from an EMBL/GenBank/DDBJ whole genome shotgun (WGS) entry which is preliminary data.</text>
</comment>
<name>A0AAV7JA19_9METZ</name>
<proteinExistence type="inferred from homology"/>
<keyword evidence="4 10" id="KW-0282">Flagellum</keyword>
<dbReference type="GO" id="GO:0005930">
    <property type="term" value="C:axoneme"/>
    <property type="evidence" value="ECO:0007669"/>
    <property type="project" value="UniProtKB-SubCell"/>
</dbReference>
<keyword evidence="5 11" id="KW-0175">Coiled coil</keyword>
<accession>A0AAV7JA19</accession>
<gene>
    <name evidence="12" type="ORF">LOD99_12987</name>
</gene>
<dbReference type="Proteomes" id="UP001165289">
    <property type="component" value="Unassembled WGS sequence"/>
</dbReference>
<sequence length="400" mass="45899">MSSVKKYVPDEWHASNRLQYSRAEQSRLASQQMRDETARLLMDTDARTVRSQEDSTNKLIRRIDDASFWKGELERKFQDTEEEIGELNGSIQQLEAELNSTQLPLEVSRQCLEYRTHRETIDLVHDEPEKQLLKEVEVIRGVQNMLECTLNNAKEQSRILKSCRFKLGKDLEDKSSSLMIDEHCHGLTNESSQLGLHTGPAPIVSQVITPEQWQEFTHGNIQFAERHRAASQTLRGVVDGVISQCIGDIIEQRESTDLSLSIRIKETNEAKTNLENQLEQTGEEIVEVEKTIEDLNKGIDAKAPPLMVAHTRLDNRQIRPRVELVRDPPQTRLETEVSDLNTVLDKLRSQLQLAETTLKHLSRTKIDLEEDIRVKKKSLFTDQEQCVNLRTKLKATESNS</sequence>
<keyword evidence="8 10" id="KW-0966">Cell projection</keyword>
<evidence type="ECO:0000256" key="3">
    <source>
        <dbReference type="ARBA" id="ARBA00022490"/>
    </source>
</evidence>
<feature type="coiled-coil region" evidence="11">
    <location>
        <begin position="264"/>
        <end position="298"/>
    </location>
</feature>
<dbReference type="AlphaFoldDB" id="A0AAV7JA19"/>
<evidence type="ECO:0000256" key="1">
    <source>
        <dbReference type="ARBA" id="ARBA00004611"/>
    </source>
</evidence>
<dbReference type="InterPro" id="IPR048256">
    <property type="entry name" value="Tektin-like"/>
</dbReference>
<dbReference type="PRINTS" id="PR00511">
    <property type="entry name" value="TEKTIN"/>
</dbReference>
<feature type="coiled-coil region" evidence="11">
    <location>
        <begin position="70"/>
        <end position="97"/>
    </location>
</feature>
<evidence type="ECO:0000256" key="5">
    <source>
        <dbReference type="ARBA" id="ARBA00023054"/>
    </source>
</evidence>
<dbReference type="GO" id="GO:0015630">
    <property type="term" value="C:microtubule cytoskeleton"/>
    <property type="evidence" value="ECO:0007669"/>
    <property type="project" value="UniProtKB-UniRule"/>
</dbReference>
<protein>
    <recommendedName>
        <fullName evidence="10">Tektin</fullName>
    </recommendedName>
</protein>
<dbReference type="EMBL" id="JAKMXF010000365">
    <property type="protein sequence ID" value="KAI6645724.1"/>
    <property type="molecule type" value="Genomic_DNA"/>
</dbReference>
<dbReference type="GO" id="GO:0005634">
    <property type="term" value="C:nucleus"/>
    <property type="evidence" value="ECO:0007669"/>
    <property type="project" value="TreeGrafter"/>
</dbReference>
<organism evidence="12 13">
    <name type="scientific">Oopsacas minuta</name>
    <dbReference type="NCBI Taxonomy" id="111878"/>
    <lineage>
        <taxon>Eukaryota</taxon>
        <taxon>Metazoa</taxon>
        <taxon>Porifera</taxon>
        <taxon>Hexactinellida</taxon>
        <taxon>Hexasterophora</taxon>
        <taxon>Lyssacinosida</taxon>
        <taxon>Leucopsacidae</taxon>
        <taxon>Oopsacas</taxon>
    </lineage>
</organism>
<evidence type="ECO:0000256" key="4">
    <source>
        <dbReference type="ARBA" id="ARBA00022846"/>
    </source>
</evidence>
<dbReference type="PANTHER" id="PTHR19960:SF25">
    <property type="entry name" value="TEKTIN-1"/>
    <property type="match status" value="1"/>
</dbReference>
<evidence type="ECO:0000256" key="9">
    <source>
        <dbReference type="ARBA" id="ARBA00045224"/>
    </source>
</evidence>
<evidence type="ECO:0000256" key="8">
    <source>
        <dbReference type="ARBA" id="ARBA00023273"/>
    </source>
</evidence>
<evidence type="ECO:0000313" key="13">
    <source>
        <dbReference type="Proteomes" id="UP001165289"/>
    </source>
</evidence>
<evidence type="ECO:0000256" key="2">
    <source>
        <dbReference type="ARBA" id="ARBA00007209"/>
    </source>
</evidence>